<evidence type="ECO:0000256" key="1">
    <source>
        <dbReference type="SAM" id="MobiDB-lite"/>
    </source>
</evidence>
<name>A0A150X682_9BACT</name>
<accession>A0A150X682</accession>
<sequence length="182" mass="21270">MTLNTSIIKNMKLIYTGLILLACTLSFAQQGDERGKNRQEELERLKAARVAFLSNRLQLDVNTAQKFWPIFNEYETKKEALGKKYNEQKKVLVSESGWRNMSDTNADKMLDIYLDQKQAELDLEKEYLTRFNKVLDKGQIWMVIRIDSDFRRSLMKRISDRDAPPHNDSKGGGRHEEPQQKN</sequence>
<evidence type="ECO:0000256" key="2">
    <source>
        <dbReference type="SAM" id="SignalP"/>
    </source>
</evidence>
<comment type="caution">
    <text evidence="3">The sequence shown here is derived from an EMBL/GenBank/DDBJ whole genome shotgun (WGS) entry which is preliminary data.</text>
</comment>
<gene>
    <name evidence="3" type="ORF">AWW68_16225</name>
</gene>
<evidence type="ECO:0000313" key="4">
    <source>
        <dbReference type="Proteomes" id="UP000075606"/>
    </source>
</evidence>
<organism evidence="3 4">
    <name type="scientific">Roseivirga spongicola</name>
    <dbReference type="NCBI Taxonomy" id="333140"/>
    <lineage>
        <taxon>Bacteria</taxon>
        <taxon>Pseudomonadati</taxon>
        <taxon>Bacteroidota</taxon>
        <taxon>Cytophagia</taxon>
        <taxon>Cytophagales</taxon>
        <taxon>Roseivirgaceae</taxon>
        <taxon>Roseivirga</taxon>
    </lineage>
</organism>
<dbReference type="Proteomes" id="UP000075606">
    <property type="component" value="Unassembled WGS sequence"/>
</dbReference>
<reference evidence="3 4" key="1">
    <citation type="submission" date="2016-01" db="EMBL/GenBank/DDBJ databases">
        <title>Genome sequencing of Roseivirga spongicola UST030701-084.</title>
        <authorList>
            <person name="Selvaratnam C."/>
            <person name="Thevarajoo S."/>
            <person name="Goh K.M."/>
            <person name="Ee R."/>
            <person name="Chan K.-G."/>
            <person name="Chong C.S."/>
        </authorList>
    </citation>
    <scope>NUCLEOTIDE SEQUENCE [LARGE SCALE GENOMIC DNA]</scope>
    <source>
        <strain evidence="3 4">UST030701-084</strain>
    </source>
</reference>
<feature type="signal peptide" evidence="2">
    <location>
        <begin position="1"/>
        <end position="28"/>
    </location>
</feature>
<dbReference type="STRING" id="333140.AWW68_16225"/>
<keyword evidence="2" id="KW-0732">Signal</keyword>
<dbReference type="EMBL" id="LRPC01000028">
    <property type="protein sequence ID" value="KYG74194.1"/>
    <property type="molecule type" value="Genomic_DNA"/>
</dbReference>
<protein>
    <recommendedName>
        <fullName evidence="5">Sensor of ECF-type sigma factor</fullName>
    </recommendedName>
</protein>
<proteinExistence type="predicted"/>
<evidence type="ECO:0008006" key="5">
    <source>
        <dbReference type="Google" id="ProtNLM"/>
    </source>
</evidence>
<feature type="region of interest" description="Disordered" evidence="1">
    <location>
        <begin position="157"/>
        <end position="182"/>
    </location>
</feature>
<evidence type="ECO:0000313" key="3">
    <source>
        <dbReference type="EMBL" id="KYG74194.1"/>
    </source>
</evidence>
<keyword evidence="4" id="KW-1185">Reference proteome</keyword>
<dbReference type="AlphaFoldDB" id="A0A150X682"/>
<feature type="chain" id="PRO_5007574256" description="Sensor of ECF-type sigma factor" evidence="2">
    <location>
        <begin position="29"/>
        <end position="182"/>
    </location>
</feature>